<keyword evidence="2" id="KW-1185">Reference proteome</keyword>
<dbReference type="Proteomes" id="UP000321409">
    <property type="component" value="Unassembled WGS sequence"/>
</dbReference>
<dbReference type="PANTHER" id="PTHR33221:SF9">
    <property type="entry name" value="RRF2 FAMILY PROTEIN"/>
    <property type="match status" value="1"/>
</dbReference>
<dbReference type="InterPro" id="IPR000944">
    <property type="entry name" value="Tscrpt_reg_Rrf2"/>
</dbReference>
<proteinExistence type="predicted"/>
<evidence type="ECO:0000313" key="2">
    <source>
        <dbReference type="Proteomes" id="UP000321409"/>
    </source>
</evidence>
<sequence length="145" mass="16321">MSFSIAFSQALEMTAYVGIKSQEEQYDYLSIQKISEKLNIPIPSIKKISSLLTKNGILRSKTGIYGGLRLAKQPKEITVYDVLMAIEGTGQLFEVHKDFDTSAFVHQDRVNRWLENSSKVLNQAEEAMLTVLKKTSLEDIGDMSE</sequence>
<protein>
    <recommendedName>
        <fullName evidence="3">Rrf2 family transcriptional regulator</fullName>
    </recommendedName>
</protein>
<dbReference type="InterPro" id="IPR036388">
    <property type="entry name" value="WH-like_DNA-bd_sf"/>
</dbReference>
<accession>A0ABQ0XI34</accession>
<comment type="caution">
    <text evidence="1">The sequence shown here is derived from an EMBL/GenBank/DDBJ whole genome shotgun (WGS) entry which is preliminary data.</text>
</comment>
<gene>
    <name evidence="1" type="ORF">LDI01_29420</name>
</gene>
<reference evidence="1 2" key="1">
    <citation type="submission" date="2019-07" db="EMBL/GenBank/DDBJ databases">
        <title>Whole genome shotgun sequence of Lactobacillus diolivorans NBRC 107869.</title>
        <authorList>
            <person name="Hosoyama A."/>
            <person name="Uohara A."/>
            <person name="Ohji S."/>
            <person name="Ichikawa N."/>
        </authorList>
    </citation>
    <scope>NUCLEOTIDE SEQUENCE [LARGE SCALE GENOMIC DNA]</scope>
    <source>
        <strain evidence="1 2">NBRC 107869</strain>
    </source>
</reference>
<evidence type="ECO:0000313" key="1">
    <source>
        <dbReference type="EMBL" id="GEP25349.1"/>
    </source>
</evidence>
<dbReference type="Gene3D" id="1.10.10.10">
    <property type="entry name" value="Winged helix-like DNA-binding domain superfamily/Winged helix DNA-binding domain"/>
    <property type="match status" value="1"/>
</dbReference>
<dbReference type="PANTHER" id="PTHR33221">
    <property type="entry name" value="WINGED HELIX-TURN-HELIX TRANSCRIPTIONAL REGULATOR, RRF2 FAMILY"/>
    <property type="match status" value="1"/>
</dbReference>
<evidence type="ECO:0008006" key="3">
    <source>
        <dbReference type="Google" id="ProtNLM"/>
    </source>
</evidence>
<dbReference type="InterPro" id="IPR036390">
    <property type="entry name" value="WH_DNA-bd_sf"/>
</dbReference>
<dbReference type="SUPFAM" id="SSF46785">
    <property type="entry name" value="Winged helix' DNA-binding domain"/>
    <property type="match status" value="1"/>
</dbReference>
<dbReference type="EMBL" id="BKAB01000109">
    <property type="protein sequence ID" value="GEP25349.1"/>
    <property type="molecule type" value="Genomic_DNA"/>
</dbReference>
<dbReference type="Pfam" id="PF02082">
    <property type="entry name" value="Rrf2"/>
    <property type="match status" value="1"/>
</dbReference>
<organism evidence="1 2">
    <name type="scientific">Lentilactobacillus diolivorans</name>
    <dbReference type="NCBI Taxonomy" id="179838"/>
    <lineage>
        <taxon>Bacteria</taxon>
        <taxon>Bacillati</taxon>
        <taxon>Bacillota</taxon>
        <taxon>Bacilli</taxon>
        <taxon>Lactobacillales</taxon>
        <taxon>Lactobacillaceae</taxon>
        <taxon>Lentilactobacillus</taxon>
    </lineage>
</organism>
<dbReference type="PROSITE" id="PS51197">
    <property type="entry name" value="HTH_RRF2_2"/>
    <property type="match status" value="1"/>
</dbReference>
<name>A0ABQ0XI34_9LACO</name>